<keyword evidence="1" id="KW-1133">Transmembrane helix</keyword>
<organism evidence="2 3">
    <name type="scientific">Perkinsus olseni</name>
    <name type="common">Perkinsus atlanticus</name>
    <dbReference type="NCBI Taxonomy" id="32597"/>
    <lineage>
        <taxon>Eukaryota</taxon>
        <taxon>Sar</taxon>
        <taxon>Alveolata</taxon>
        <taxon>Perkinsozoa</taxon>
        <taxon>Perkinsea</taxon>
        <taxon>Perkinsida</taxon>
        <taxon>Perkinsidae</taxon>
        <taxon>Perkinsus</taxon>
    </lineage>
</organism>
<gene>
    <name evidence="2" type="ORF">FOZ61_008943</name>
</gene>
<protein>
    <submittedName>
        <fullName evidence="2">Uncharacterized protein</fullName>
    </submittedName>
</protein>
<feature type="transmembrane region" description="Helical" evidence="1">
    <location>
        <begin position="22"/>
        <end position="44"/>
    </location>
</feature>
<proteinExistence type="predicted"/>
<keyword evidence="1" id="KW-0472">Membrane</keyword>
<evidence type="ECO:0000313" key="2">
    <source>
        <dbReference type="EMBL" id="KAF4653487.1"/>
    </source>
</evidence>
<accession>A0A7J6L2W0</accession>
<dbReference type="EMBL" id="JABAHT010000617">
    <property type="protein sequence ID" value="KAF4653487.1"/>
    <property type="molecule type" value="Genomic_DNA"/>
</dbReference>
<sequence length="491" mass="54712">MQSERGGQKCFFNVLSLRSTEYLISLVADVFAIILVASWAIGGVPGIVTKPYLHQSIGYVVLMTGVLRVVLAPLALGLNTFGGDWTVCCSGLELSSSAIFSVVWLLVDMYMLWFLMALVTSSPLQERACVNLAAISLWRPFQDSSHRLLDRTPYALSILQYCKVSPGRHCIARTWAKGCVQDLDSSVCVTKDSQHLIIVDSVRLEIREVPLKVPDCGEVHVTRIRRLSGEDTSEVATSTIEEWRESRLISKLTTMCFSICIDQSLNEVLITHPRGVTEKEQRERIIAVSLVDPCSTQVLDTTRLNLGYCIPAIKYSSKTGFIYVLDHENSSLLCTRRVGKELRLLSVRSMYRSKIGEFVLRLSLPEDFDVFTDKEGRECIVVADTDNKRIILWRGDDPVGEDLTGRMRGEPISVEVDTSRRFGAGRGPRAYFGMLPDNTLCELDLDATEATPVERMGGVIPLDIAVDKHSGRMFVADDVTKSIVEVECTEE</sequence>
<name>A0A7J6L2W0_PEROL</name>
<evidence type="ECO:0000313" key="3">
    <source>
        <dbReference type="Proteomes" id="UP000570595"/>
    </source>
</evidence>
<dbReference type="OrthoDB" id="10575005at2759"/>
<feature type="transmembrane region" description="Helical" evidence="1">
    <location>
        <begin position="56"/>
        <end position="78"/>
    </location>
</feature>
<reference evidence="2 3" key="1">
    <citation type="submission" date="2020-04" db="EMBL/GenBank/DDBJ databases">
        <title>Perkinsus olseni comparative genomics.</title>
        <authorList>
            <person name="Bogema D.R."/>
        </authorList>
    </citation>
    <scope>NUCLEOTIDE SEQUENCE [LARGE SCALE GENOMIC DNA]</scope>
    <source>
        <strain evidence="2">ATCC PRA-179</strain>
    </source>
</reference>
<dbReference type="AlphaFoldDB" id="A0A7J6L2W0"/>
<dbReference type="Proteomes" id="UP000570595">
    <property type="component" value="Unassembled WGS sequence"/>
</dbReference>
<dbReference type="SUPFAM" id="SSF101898">
    <property type="entry name" value="NHL repeat"/>
    <property type="match status" value="1"/>
</dbReference>
<evidence type="ECO:0000256" key="1">
    <source>
        <dbReference type="SAM" id="Phobius"/>
    </source>
</evidence>
<comment type="caution">
    <text evidence="2">The sequence shown here is derived from an EMBL/GenBank/DDBJ whole genome shotgun (WGS) entry which is preliminary data.</text>
</comment>
<keyword evidence="1" id="KW-0812">Transmembrane</keyword>